<keyword evidence="5" id="KW-1133">Transmembrane helix</keyword>
<evidence type="ECO:0000256" key="6">
    <source>
        <dbReference type="ARBA" id="ARBA00023136"/>
    </source>
</evidence>
<sequence>MSAVPAPGRWRRGGDPMSRRTCVTVAMLAAAVTAAATGCSGDDSSDGASPFGGGGAGGVTIVYEVDAPSGVGDISYTEADGTIRIEEGVELPWRLEFAAGLAEQTGSTPQVSVLDADTGSAGADQEELTCRVTVHGDVVSEQTNALQAMCSAPGTRMAPGD</sequence>
<evidence type="ECO:0000313" key="9">
    <source>
        <dbReference type="Proteomes" id="UP000268652"/>
    </source>
</evidence>
<dbReference type="EMBL" id="RBDY01000025">
    <property type="protein sequence ID" value="RKN16851.1"/>
    <property type="molecule type" value="Genomic_DNA"/>
</dbReference>
<accession>A0A3A9W7R0</accession>
<evidence type="ECO:0000256" key="1">
    <source>
        <dbReference type="ARBA" id="ARBA00004236"/>
    </source>
</evidence>
<comment type="similarity">
    <text evidence="2">Belongs to the MmpS family.</text>
</comment>
<dbReference type="EMBL" id="RBDX01000027">
    <property type="protein sequence ID" value="RKN05344.1"/>
    <property type="molecule type" value="Genomic_DNA"/>
</dbReference>
<evidence type="ECO:0000256" key="3">
    <source>
        <dbReference type="ARBA" id="ARBA00022475"/>
    </source>
</evidence>
<keyword evidence="3" id="KW-1003">Cell membrane</keyword>
<evidence type="ECO:0000256" key="4">
    <source>
        <dbReference type="ARBA" id="ARBA00022692"/>
    </source>
</evidence>
<organism evidence="7 10">
    <name type="scientific">Streptomyces radicis</name>
    <dbReference type="NCBI Taxonomy" id="1750517"/>
    <lineage>
        <taxon>Bacteria</taxon>
        <taxon>Bacillati</taxon>
        <taxon>Actinomycetota</taxon>
        <taxon>Actinomycetes</taxon>
        <taxon>Kitasatosporales</taxon>
        <taxon>Streptomycetaceae</taxon>
        <taxon>Streptomyces</taxon>
    </lineage>
</organism>
<keyword evidence="4" id="KW-0812">Transmembrane</keyword>
<comment type="caution">
    <text evidence="7">The sequence shown here is derived from an EMBL/GenBank/DDBJ whole genome shotgun (WGS) entry which is preliminary data.</text>
</comment>
<evidence type="ECO:0000256" key="2">
    <source>
        <dbReference type="ARBA" id="ARBA00007531"/>
    </source>
</evidence>
<dbReference type="OrthoDB" id="3398257at2"/>
<keyword evidence="9" id="KW-1185">Reference proteome</keyword>
<dbReference type="GO" id="GO:0005886">
    <property type="term" value="C:plasma membrane"/>
    <property type="evidence" value="ECO:0007669"/>
    <property type="project" value="UniProtKB-SubCell"/>
</dbReference>
<comment type="subcellular location">
    <subcellularLocation>
        <location evidence="1">Cell membrane</location>
    </subcellularLocation>
</comment>
<dbReference type="InterPro" id="IPR008693">
    <property type="entry name" value="MmpS"/>
</dbReference>
<gene>
    <name evidence="8" type="ORF">D7318_24695</name>
    <name evidence="7" type="ORF">D7319_25330</name>
</gene>
<dbReference type="Proteomes" id="UP000268652">
    <property type="component" value="Unassembled WGS sequence"/>
</dbReference>
<dbReference type="Proteomes" id="UP000275024">
    <property type="component" value="Unassembled WGS sequence"/>
</dbReference>
<name>A0A3A9W7R0_9ACTN</name>
<evidence type="ECO:0000256" key="5">
    <source>
        <dbReference type="ARBA" id="ARBA00022989"/>
    </source>
</evidence>
<dbReference type="Gene3D" id="2.60.40.2880">
    <property type="entry name" value="MmpS1-5, C-terminal soluble domain"/>
    <property type="match status" value="1"/>
</dbReference>
<dbReference type="InterPro" id="IPR038468">
    <property type="entry name" value="MmpS_C"/>
</dbReference>
<evidence type="ECO:0000313" key="7">
    <source>
        <dbReference type="EMBL" id="RKN05344.1"/>
    </source>
</evidence>
<protein>
    <recommendedName>
        <fullName evidence="11">MmpS family membrane protein</fullName>
    </recommendedName>
</protein>
<evidence type="ECO:0008006" key="11">
    <source>
        <dbReference type="Google" id="ProtNLM"/>
    </source>
</evidence>
<keyword evidence="6" id="KW-0472">Membrane</keyword>
<reference evidence="9 10" key="1">
    <citation type="submission" date="2018-09" db="EMBL/GenBank/DDBJ databases">
        <title>Streptomyces sp. nov. DS1-2, an endophytic actinomycete isolated from roots of Dendrobium scabrilingue.</title>
        <authorList>
            <person name="Kuncharoen N."/>
            <person name="Kudo T."/>
            <person name="Ohkuma M."/>
            <person name="Yuki M."/>
            <person name="Tanasupawat S."/>
        </authorList>
    </citation>
    <scope>NUCLEOTIDE SEQUENCE [LARGE SCALE GENOMIC DNA]</scope>
    <source>
        <strain evidence="7 10">AZ1-7</strain>
        <strain evidence="8 9">DS1-2</strain>
    </source>
</reference>
<evidence type="ECO:0000313" key="10">
    <source>
        <dbReference type="Proteomes" id="UP000275024"/>
    </source>
</evidence>
<dbReference type="Pfam" id="PF05423">
    <property type="entry name" value="Mycobact_memb"/>
    <property type="match status" value="1"/>
</dbReference>
<evidence type="ECO:0000313" key="8">
    <source>
        <dbReference type="EMBL" id="RKN16851.1"/>
    </source>
</evidence>
<proteinExistence type="inferred from homology"/>
<dbReference type="AlphaFoldDB" id="A0A3A9W7R0"/>